<dbReference type="GO" id="GO:0002949">
    <property type="term" value="P:tRNA threonylcarbamoyladenosine modification"/>
    <property type="evidence" value="ECO:0007669"/>
    <property type="project" value="InterPro"/>
</dbReference>
<dbReference type="InterPro" id="IPR043129">
    <property type="entry name" value="ATPase_NBD"/>
</dbReference>
<dbReference type="AlphaFoldDB" id="A0A1I4G2S9"/>
<feature type="domain" description="Gcp-like" evidence="1">
    <location>
        <begin position="35"/>
        <end position="124"/>
    </location>
</feature>
<dbReference type="InterPro" id="IPR022496">
    <property type="entry name" value="T6A_TsaB"/>
</dbReference>
<dbReference type="PANTHER" id="PTHR11735:SF11">
    <property type="entry name" value="TRNA THREONYLCARBAMOYLADENOSINE BIOSYNTHESIS PROTEIN TSAB"/>
    <property type="match status" value="1"/>
</dbReference>
<dbReference type="Gene3D" id="3.30.420.40">
    <property type="match status" value="2"/>
</dbReference>
<reference evidence="2 3" key="1">
    <citation type="submission" date="2016-10" db="EMBL/GenBank/DDBJ databases">
        <authorList>
            <person name="de Groot N.N."/>
        </authorList>
    </citation>
    <scope>NUCLEOTIDE SEQUENCE [LARGE SCALE GENOMIC DNA]</scope>
    <source>
        <strain evidence="2 3">DSM 16199</strain>
    </source>
</reference>
<evidence type="ECO:0000313" key="2">
    <source>
        <dbReference type="EMBL" id="SFL23810.1"/>
    </source>
</evidence>
<dbReference type="Pfam" id="PF00814">
    <property type="entry name" value="TsaD"/>
    <property type="match status" value="1"/>
</dbReference>
<evidence type="ECO:0000313" key="3">
    <source>
        <dbReference type="Proteomes" id="UP000199550"/>
    </source>
</evidence>
<proteinExistence type="predicted"/>
<gene>
    <name evidence="2" type="ORF">SAMN04488004_11141</name>
</gene>
<dbReference type="STRING" id="195913.SAMN04488004_11141"/>
<organism evidence="2 3">
    <name type="scientific">Loktanella salsilacus</name>
    <dbReference type="NCBI Taxonomy" id="195913"/>
    <lineage>
        <taxon>Bacteria</taxon>
        <taxon>Pseudomonadati</taxon>
        <taxon>Pseudomonadota</taxon>
        <taxon>Alphaproteobacteria</taxon>
        <taxon>Rhodobacterales</taxon>
        <taxon>Roseobacteraceae</taxon>
        <taxon>Loktanella</taxon>
    </lineage>
</organism>
<accession>A0A1I4G2S9</accession>
<dbReference type="GO" id="GO:0005829">
    <property type="term" value="C:cytosol"/>
    <property type="evidence" value="ECO:0007669"/>
    <property type="project" value="TreeGrafter"/>
</dbReference>
<dbReference type="EMBL" id="FOTF01000011">
    <property type="protein sequence ID" value="SFL23810.1"/>
    <property type="molecule type" value="Genomic_DNA"/>
</dbReference>
<dbReference type="RefSeq" id="WP_090189485.1">
    <property type="nucleotide sequence ID" value="NZ_CAXYBM010000013.1"/>
</dbReference>
<name>A0A1I4G2S9_9RHOB</name>
<dbReference type="NCBIfam" id="TIGR03725">
    <property type="entry name" value="T6A_YeaZ"/>
    <property type="match status" value="1"/>
</dbReference>
<dbReference type="PANTHER" id="PTHR11735">
    <property type="entry name" value="TRNA N6-ADENOSINE THREONYLCARBAMOYLTRANSFERASE"/>
    <property type="match status" value="1"/>
</dbReference>
<dbReference type="SUPFAM" id="SSF53067">
    <property type="entry name" value="Actin-like ATPase domain"/>
    <property type="match status" value="1"/>
</dbReference>
<dbReference type="Proteomes" id="UP000199550">
    <property type="component" value="Unassembled WGS sequence"/>
</dbReference>
<dbReference type="OrthoDB" id="9809995at2"/>
<sequence>MSDDPTVIAFDTSGPRCAGALLIGDRIITRTDDMARGQAEHLMPMLEEMLAKEGLVWADIDVIGVGTGPGNFTGIRMSVAAARGLALGLNKPAVGVGVLEAQAFGTSGPILSTAAAPRDMVYAQRFTDGWPESEPIFTDLTGALAVAGPDDVTVLGDMAPILLAAHGLPTGPQAVSVIEGIALLAADPIYRMDHPERPAPLYLRPADAAPARDAPPTIIP</sequence>
<evidence type="ECO:0000259" key="1">
    <source>
        <dbReference type="Pfam" id="PF00814"/>
    </source>
</evidence>
<dbReference type="InterPro" id="IPR000905">
    <property type="entry name" value="Gcp-like_dom"/>
</dbReference>
<keyword evidence="3" id="KW-1185">Reference proteome</keyword>
<protein>
    <submittedName>
        <fullName evidence="2">tRNA threonylcarbamoyl adenosine modification protein YeaZ</fullName>
    </submittedName>
</protein>